<organism evidence="3 4">
    <name type="scientific">Stakelama sediminis</name>
    <dbReference type="NCBI Taxonomy" id="463200"/>
    <lineage>
        <taxon>Bacteria</taxon>
        <taxon>Pseudomonadati</taxon>
        <taxon>Pseudomonadota</taxon>
        <taxon>Alphaproteobacteria</taxon>
        <taxon>Sphingomonadales</taxon>
        <taxon>Sphingomonadaceae</taxon>
        <taxon>Stakelama</taxon>
    </lineage>
</organism>
<proteinExistence type="predicted"/>
<dbReference type="Proteomes" id="UP000554342">
    <property type="component" value="Unassembled WGS sequence"/>
</dbReference>
<name>A0A840Z1G2_9SPHN</name>
<evidence type="ECO:0000256" key="1">
    <source>
        <dbReference type="SAM" id="Coils"/>
    </source>
</evidence>
<feature type="region of interest" description="Disordered" evidence="2">
    <location>
        <begin position="201"/>
        <end position="261"/>
    </location>
</feature>
<accession>A0A840Z1G2</accession>
<evidence type="ECO:0000313" key="3">
    <source>
        <dbReference type="EMBL" id="MBB5719556.1"/>
    </source>
</evidence>
<gene>
    <name evidence="3" type="ORF">FHR23_002497</name>
</gene>
<dbReference type="AlphaFoldDB" id="A0A840Z1G2"/>
<keyword evidence="4" id="KW-1185">Reference proteome</keyword>
<keyword evidence="1" id="KW-0175">Coiled coil</keyword>
<feature type="coiled-coil region" evidence="1">
    <location>
        <begin position="133"/>
        <end position="174"/>
    </location>
</feature>
<evidence type="ECO:0000313" key="4">
    <source>
        <dbReference type="Proteomes" id="UP000554342"/>
    </source>
</evidence>
<dbReference type="EMBL" id="JACIJI010000004">
    <property type="protein sequence ID" value="MBB5719556.1"/>
    <property type="molecule type" value="Genomic_DNA"/>
</dbReference>
<comment type="caution">
    <text evidence="3">The sequence shown here is derived from an EMBL/GenBank/DDBJ whole genome shotgun (WGS) entry which is preliminary data.</text>
</comment>
<reference evidence="3 4" key="1">
    <citation type="submission" date="2020-08" db="EMBL/GenBank/DDBJ databases">
        <title>Genomic Encyclopedia of Type Strains, Phase IV (KMG-IV): sequencing the most valuable type-strain genomes for metagenomic binning, comparative biology and taxonomic classification.</title>
        <authorList>
            <person name="Goeker M."/>
        </authorList>
    </citation>
    <scope>NUCLEOTIDE SEQUENCE [LARGE SCALE GENOMIC DNA]</scope>
    <source>
        <strain evidence="3 4">DSM 27203</strain>
    </source>
</reference>
<dbReference type="RefSeq" id="WP_184004374.1">
    <property type="nucleotide sequence ID" value="NZ_BAABIF010000001.1"/>
</dbReference>
<sequence length="261" mass="27912">MKDSSEWVRQEMVDKAANEVREDRDCTIGEVKPNWVAKKLGVHAGGEIYDKVYDWQRRAEAEGAVFEIEVPAEVLAARRAALERFVDEDIADFTRAVRLAGGVIDHAAGLRVADAELRANRATSARADLLTLCREVEAERDTARAQVAELSKALAAAERREERLLGRLEQREIDEASTGGTTDIPVLPAAHEMNAARCRGEPGISRGSPTATAGAMVGKPPVAKANGSIDEPAKPGGGGKSEQNEMPLGEHPSEAGGVDGI</sequence>
<protein>
    <submittedName>
        <fullName evidence="3">Uncharacterized protein</fullName>
    </submittedName>
</protein>
<evidence type="ECO:0000256" key="2">
    <source>
        <dbReference type="SAM" id="MobiDB-lite"/>
    </source>
</evidence>